<comment type="caution">
    <text evidence="1">The sequence shown here is derived from an EMBL/GenBank/DDBJ whole genome shotgun (WGS) entry which is preliminary data.</text>
</comment>
<reference evidence="1 2" key="1">
    <citation type="submission" date="2015-08" db="EMBL/GenBank/DDBJ databases">
        <title>Next Generation Sequencing and Analysis of the Genome of Puccinia sorghi L Schw, the Causal Agent of Maize Common Rust.</title>
        <authorList>
            <person name="Rochi L."/>
            <person name="Burguener G."/>
            <person name="Darino M."/>
            <person name="Turjanski A."/>
            <person name="Kreff E."/>
            <person name="Dieguez M.J."/>
            <person name="Sacco F."/>
        </authorList>
    </citation>
    <scope>NUCLEOTIDE SEQUENCE [LARGE SCALE GENOMIC DNA]</scope>
    <source>
        <strain evidence="1 2">RO10H11247</strain>
    </source>
</reference>
<dbReference type="Proteomes" id="UP000037035">
    <property type="component" value="Unassembled WGS sequence"/>
</dbReference>
<proteinExistence type="predicted"/>
<evidence type="ECO:0000313" key="1">
    <source>
        <dbReference type="EMBL" id="KNZ63018.1"/>
    </source>
</evidence>
<gene>
    <name evidence="1" type="ORF">VP01_1198g6</name>
</gene>
<keyword evidence="2" id="KW-1185">Reference proteome</keyword>
<name>A0A0L6VQN7_9BASI</name>
<accession>A0A0L6VQN7</accession>
<organism evidence="1 2">
    <name type="scientific">Puccinia sorghi</name>
    <dbReference type="NCBI Taxonomy" id="27349"/>
    <lineage>
        <taxon>Eukaryota</taxon>
        <taxon>Fungi</taxon>
        <taxon>Dikarya</taxon>
        <taxon>Basidiomycota</taxon>
        <taxon>Pucciniomycotina</taxon>
        <taxon>Pucciniomycetes</taxon>
        <taxon>Pucciniales</taxon>
        <taxon>Pucciniaceae</taxon>
        <taxon>Puccinia</taxon>
    </lineage>
</organism>
<dbReference type="AlphaFoldDB" id="A0A0L6VQN7"/>
<dbReference type="EMBL" id="LAVV01002209">
    <property type="protein sequence ID" value="KNZ63018.1"/>
    <property type="molecule type" value="Genomic_DNA"/>
</dbReference>
<dbReference type="VEuPathDB" id="FungiDB:VP01_1198g6"/>
<sequence length="72" mass="8363">MSGNVCTLPSLWVWCVVFRKYLVSLQKTVITSKLKILQSINKNSLFTAPCCCNPERYSEYYALSDFFHLLYS</sequence>
<evidence type="ECO:0000313" key="2">
    <source>
        <dbReference type="Proteomes" id="UP000037035"/>
    </source>
</evidence>
<protein>
    <submittedName>
        <fullName evidence="1">Putative signal peptide protein</fullName>
    </submittedName>
</protein>